<dbReference type="Pfam" id="PF07758">
    <property type="entry name" value="DUF1614"/>
    <property type="match status" value="1"/>
</dbReference>
<protein>
    <submittedName>
        <fullName evidence="2">Membrane protein</fullName>
    </submittedName>
</protein>
<feature type="transmembrane region" description="Helical" evidence="1">
    <location>
        <begin position="7"/>
        <end position="31"/>
    </location>
</feature>
<feature type="transmembrane region" description="Helical" evidence="1">
    <location>
        <begin position="43"/>
        <end position="61"/>
    </location>
</feature>
<dbReference type="InterPro" id="IPR011672">
    <property type="entry name" value="DUF1614"/>
</dbReference>
<feature type="transmembrane region" description="Helical" evidence="1">
    <location>
        <begin position="144"/>
        <end position="164"/>
    </location>
</feature>
<evidence type="ECO:0000313" key="3">
    <source>
        <dbReference type="Proteomes" id="UP001144372"/>
    </source>
</evidence>
<dbReference type="RefSeq" id="WP_281792916.1">
    <property type="nucleotide sequence ID" value="NZ_BSDR01000001.1"/>
</dbReference>
<dbReference type="Proteomes" id="UP001144372">
    <property type="component" value="Unassembled WGS sequence"/>
</dbReference>
<feature type="transmembrane region" description="Helical" evidence="1">
    <location>
        <begin position="200"/>
        <end position="222"/>
    </location>
</feature>
<keyword evidence="1" id="KW-1133">Transmembrane helix</keyword>
<evidence type="ECO:0000313" key="2">
    <source>
        <dbReference type="EMBL" id="GLI33744.1"/>
    </source>
</evidence>
<name>A0A9W6D2H7_9BACT</name>
<organism evidence="2 3">
    <name type="scientific">Desulforhabdus amnigena</name>
    <dbReference type="NCBI Taxonomy" id="40218"/>
    <lineage>
        <taxon>Bacteria</taxon>
        <taxon>Pseudomonadati</taxon>
        <taxon>Thermodesulfobacteriota</taxon>
        <taxon>Syntrophobacteria</taxon>
        <taxon>Syntrophobacterales</taxon>
        <taxon>Syntrophobacteraceae</taxon>
        <taxon>Desulforhabdus</taxon>
    </lineage>
</organism>
<gene>
    <name evidence="2" type="ORF">DAMNIGENAA_11770</name>
</gene>
<keyword evidence="1" id="KW-0812">Transmembrane</keyword>
<feature type="transmembrane region" description="Helical" evidence="1">
    <location>
        <begin position="120"/>
        <end position="137"/>
    </location>
</feature>
<evidence type="ECO:0000256" key="1">
    <source>
        <dbReference type="SAM" id="Phobius"/>
    </source>
</evidence>
<keyword evidence="3" id="KW-1185">Reference proteome</keyword>
<proteinExistence type="predicted"/>
<keyword evidence="1" id="KW-0472">Membrane</keyword>
<feature type="transmembrane region" description="Helical" evidence="1">
    <location>
        <begin position="94"/>
        <end position="114"/>
    </location>
</feature>
<reference evidence="2" key="1">
    <citation type="submission" date="2022-12" db="EMBL/GenBank/DDBJ databases">
        <title>Reference genome sequencing for broad-spectrum identification of bacterial and archaeal isolates by mass spectrometry.</title>
        <authorList>
            <person name="Sekiguchi Y."/>
            <person name="Tourlousse D.M."/>
        </authorList>
    </citation>
    <scope>NUCLEOTIDE SEQUENCE</scope>
    <source>
        <strain evidence="2">ASRB1</strain>
    </source>
</reference>
<sequence>MFYPPFLLFFLFIFLFLLFMAFAIVQFGLFALAFTRLGIPPEYLFSLLFLSIMGSMVNIPIRKIRIEEEPEEWPVISFYGMRFRPPRWRNRHEMILAVNVGGAVIPSCLSIYLLTHAENPFRMILALGVVTFIVYRLARPIPGVGIATPMFIPPIAAALTAMIINGEWAAPTAYVAGTLGTLIGADLLHLDDLKHLKAPVASIGGAGTFDGIFLTGILAVLLSMS</sequence>
<accession>A0A9W6D2H7</accession>
<dbReference type="EMBL" id="BSDR01000001">
    <property type="protein sequence ID" value="GLI33744.1"/>
    <property type="molecule type" value="Genomic_DNA"/>
</dbReference>
<comment type="caution">
    <text evidence="2">The sequence shown here is derived from an EMBL/GenBank/DDBJ whole genome shotgun (WGS) entry which is preliminary data.</text>
</comment>
<dbReference type="AlphaFoldDB" id="A0A9W6D2H7"/>